<feature type="compositionally biased region" description="Basic and acidic residues" evidence="6">
    <location>
        <begin position="60"/>
        <end position="71"/>
    </location>
</feature>
<dbReference type="SUPFAM" id="SSF49464">
    <property type="entry name" value="Carboxypeptidase regulatory domain-like"/>
    <property type="match status" value="1"/>
</dbReference>
<dbReference type="GO" id="GO:0046872">
    <property type="term" value="F:metal ion binding"/>
    <property type="evidence" value="ECO:0007669"/>
    <property type="project" value="UniProtKB-KW"/>
</dbReference>
<evidence type="ECO:0000256" key="5">
    <source>
        <dbReference type="RuleBase" id="RU003615"/>
    </source>
</evidence>
<feature type="chain" id="PRO_5043504460" evidence="7">
    <location>
        <begin position="22"/>
        <end position="1014"/>
    </location>
</feature>
<protein>
    <submittedName>
        <fullName evidence="9">Alpha-amylase family glycosyl hydrolase</fullName>
    </submittedName>
</protein>
<evidence type="ECO:0000256" key="1">
    <source>
        <dbReference type="ARBA" id="ARBA00001913"/>
    </source>
</evidence>
<feature type="region of interest" description="Disordered" evidence="6">
    <location>
        <begin position="48"/>
        <end position="77"/>
    </location>
</feature>
<feature type="region of interest" description="Disordered" evidence="6">
    <location>
        <begin position="983"/>
        <end position="1014"/>
    </location>
</feature>
<dbReference type="Gene3D" id="2.60.40.1120">
    <property type="entry name" value="Carboxypeptidase-like, regulatory domain"/>
    <property type="match status" value="1"/>
</dbReference>
<keyword evidence="9" id="KW-0378">Hydrolase</keyword>
<feature type="compositionally biased region" description="Polar residues" evidence="6">
    <location>
        <begin position="49"/>
        <end position="59"/>
    </location>
</feature>
<dbReference type="PROSITE" id="PS51257">
    <property type="entry name" value="PROKAR_LIPOPROTEIN"/>
    <property type="match status" value="1"/>
</dbReference>
<evidence type="ECO:0000259" key="8">
    <source>
        <dbReference type="PROSITE" id="PS50853"/>
    </source>
</evidence>
<evidence type="ECO:0000256" key="6">
    <source>
        <dbReference type="SAM" id="MobiDB-lite"/>
    </source>
</evidence>
<dbReference type="SUPFAM" id="SSF49344">
    <property type="entry name" value="CBD9-like"/>
    <property type="match status" value="1"/>
</dbReference>
<keyword evidence="4 7" id="KW-0732">Signal</keyword>
<dbReference type="InterPro" id="IPR036116">
    <property type="entry name" value="FN3_sf"/>
</dbReference>
<comment type="cofactor">
    <cofactor evidence="1">
        <name>Ca(2+)</name>
        <dbReference type="ChEBI" id="CHEBI:29108"/>
    </cofactor>
</comment>
<dbReference type="InterPro" id="IPR006046">
    <property type="entry name" value="Alpha_amylase"/>
</dbReference>
<feature type="signal peptide" evidence="7">
    <location>
        <begin position="1"/>
        <end position="21"/>
    </location>
</feature>
<dbReference type="SUPFAM" id="SSF49265">
    <property type="entry name" value="Fibronectin type III"/>
    <property type="match status" value="1"/>
</dbReference>
<dbReference type="SUPFAM" id="SSF51445">
    <property type="entry name" value="(Trans)glycosidases"/>
    <property type="match status" value="1"/>
</dbReference>
<organism evidence="9">
    <name type="scientific">Deinococcus sonorensis KR-87</name>
    <dbReference type="NCBI Taxonomy" id="694439"/>
    <lineage>
        <taxon>Bacteria</taxon>
        <taxon>Thermotogati</taxon>
        <taxon>Deinococcota</taxon>
        <taxon>Deinococci</taxon>
        <taxon>Deinococcales</taxon>
        <taxon>Deinococcaceae</taxon>
        <taxon>Deinococcus</taxon>
    </lineage>
</organism>
<dbReference type="InterPro" id="IPR006047">
    <property type="entry name" value="GH13_cat_dom"/>
</dbReference>
<name>A0AAU7UD28_9DEIO</name>
<evidence type="ECO:0000313" key="9">
    <source>
        <dbReference type="EMBL" id="XBV86305.1"/>
    </source>
</evidence>
<reference evidence="9" key="1">
    <citation type="submission" date="2024-06" db="EMBL/GenBank/DDBJ databases">
        <title>Draft Genome Sequence of Deinococcus sonorensis Type Strain KR-87, a Biofilm Producing Representative of the Genus Deinococcus.</title>
        <authorList>
            <person name="Boren L.S."/>
            <person name="Grosso R.A."/>
            <person name="Hugenberg-Cox A.N."/>
            <person name="Hill J.T.E."/>
            <person name="Albert C.M."/>
            <person name="Tuohy J.M."/>
        </authorList>
    </citation>
    <scope>NUCLEOTIDE SEQUENCE</scope>
    <source>
        <strain evidence="9">KR-87</strain>
    </source>
</reference>
<dbReference type="InterPro" id="IPR017853">
    <property type="entry name" value="GH"/>
</dbReference>
<comment type="similarity">
    <text evidence="2 5">Belongs to the glycosyl hydrolase 13 family.</text>
</comment>
<dbReference type="PANTHER" id="PTHR10357:SF215">
    <property type="entry name" value="ALPHA-AMYLASE 1"/>
    <property type="match status" value="1"/>
</dbReference>
<feature type="compositionally biased region" description="Polar residues" evidence="6">
    <location>
        <begin position="985"/>
        <end position="1014"/>
    </location>
</feature>
<dbReference type="SMART" id="SM00642">
    <property type="entry name" value="Aamy"/>
    <property type="match status" value="1"/>
</dbReference>
<dbReference type="SMART" id="SM00060">
    <property type="entry name" value="FN3"/>
    <property type="match status" value="1"/>
</dbReference>
<dbReference type="Gene3D" id="2.60.40.10">
    <property type="entry name" value="Immunoglobulins"/>
    <property type="match status" value="1"/>
</dbReference>
<evidence type="ECO:0000256" key="7">
    <source>
        <dbReference type="SAM" id="SignalP"/>
    </source>
</evidence>
<dbReference type="InterPro" id="IPR003961">
    <property type="entry name" value="FN3_dom"/>
</dbReference>
<keyword evidence="3" id="KW-0479">Metal-binding</keyword>
<dbReference type="CDD" id="cd00063">
    <property type="entry name" value="FN3"/>
    <property type="match status" value="1"/>
</dbReference>
<dbReference type="GO" id="GO:0004556">
    <property type="term" value="F:alpha-amylase activity"/>
    <property type="evidence" value="ECO:0007669"/>
    <property type="project" value="InterPro"/>
</dbReference>
<dbReference type="RefSeq" id="WP_350244371.1">
    <property type="nucleotide sequence ID" value="NZ_CP158299.1"/>
</dbReference>
<dbReference type="Pfam" id="PF00128">
    <property type="entry name" value="Alpha-amylase"/>
    <property type="match status" value="1"/>
</dbReference>
<feature type="domain" description="Fibronectin type-III" evidence="8">
    <location>
        <begin position="537"/>
        <end position="631"/>
    </location>
</feature>
<dbReference type="InterPro" id="IPR008969">
    <property type="entry name" value="CarboxyPept-like_regulatory"/>
</dbReference>
<sequence>MKRFQTGGRLGALVAVTLALSACGLVNKPTPPTARDWQGETIYFALTDRFSNGDPSNDNGADREPGDRADRTNPLGWHGGDWKGLQQKIESGYFKKLGFTAIWISPVVLQVPSIAVKDGPNKGKPFAAYHGYWADDFFKTDPHFGSQADLKALVDSAHKNGLKIIQDVVVNHAGYKSALTDAHPDWFHTQKQCDDSTNKDQDCGLDGLPDFDQSKPEVVQYLNDFVTYWRDNVGIDGLRIDTMKHVADSYWPQFFKAGGAGDPSKIWSVGEVFNGDPAFLARYMDVLGSPSVFDFALYFAVKDNLSSASGSLDALADTFARDSAYKDPTRLTTFIDNHDVPRFVSEVQNKGGNAQQAAARLDLALSLMYMSRGTPSVYQGTEIAQAGKGDPYNYVLGEGNREDMDFSKVDGSPTAARLTALAKARTGYVALRHGVQQELWRPNGGAPIYAFRRVMKDGSGQPVVAVMNNGDTDLQLSSLPGGGIPLLGTFSGAALTEITGRTSTLKYQNGLLVGTVPAHSLLAVSGKAGSGATVTVNPALPEVGALAARAGDGAVQLTWTAPAGTDVTGYRVYQSVAGGQEQLLNFAPLPASTLTFLARSLTNGSSYSFRVVGVDAQGRESAGRSVSAMPDSKNTVQVTFTVNARSQGNGTVELRRFDTGSQISYPMTQTTRGLWKTTVALPLFRTVEFKFGNTAAGAKNSGYEGPNQPNRSVTVDTGAAVNATYDYISTPAPTTVIEGHVTGKGAPLAGALVEGNDKNLQYAYTFADGSYTLLAPSGSQTLTASAAGYLNSAAITATSPATGVDFALSQSGSTNTKYTIDGNLSDWIAPKVKLTSPDQGGFGTDNNFLTLQADSDSQYLYLAYTYTVSGNSAIVYLDTGAGGALQANQFAAWPRLATFNSGVDSFVARYGNEAAQVHRVTSNTVVPEVGSADYLQAASGTLPNQTVELAIPWTALGLSGKPSTPVNIYGGIFGGDNYGAGDIVPNSTSTPPGANTTNSADSFRANFTTPLTLP</sequence>
<gene>
    <name evidence="9" type="ORF">ABOD76_08335</name>
</gene>
<dbReference type="PANTHER" id="PTHR10357">
    <property type="entry name" value="ALPHA-AMYLASE FAMILY MEMBER"/>
    <property type="match status" value="1"/>
</dbReference>
<dbReference type="PRINTS" id="PR00110">
    <property type="entry name" value="ALPHAAMYLASE"/>
</dbReference>
<accession>A0AAU7UD28</accession>
<dbReference type="EMBL" id="CP158299">
    <property type="protein sequence ID" value="XBV86305.1"/>
    <property type="molecule type" value="Genomic_DNA"/>
</dbReference>
<evidence type="ECO:0000256" key="2">
    <source>
        <dbReference type="ARBA" id="ARBA00008061"/>
    </source>
</evidence>
<dbReference type="Gene3D" id="3.20.20.80">
    <property type="entry name" value="Glycosidases"/>
    <property type="match status" value="1"/>
</dbReference>
<dbReference type="KEGG" id="dsc:ABOD76_08335"/>
<evidence type="ECO:0000256" key="4">
    <source>
        <dbReference type="ARBA" id="ARBA00022729"/>
    </source>
</evidence>
<dbReference type="InterPro" id="IPR013783">
    <property type="entry name" value="Ig-like_fold"/>
</dbReference>
<proteinExistence type="inferred from homology"/>
<dbReference type="AlphaFoldDB" id="A0AAU7UD28"/>
<evidence type="ECO:0000256" key="3">
    <source>
        <dbReference type="ARBA" id="ARBA00022723"/>
    </source>
</evidence>
<dbReference type="PROSITE" id="PS50853">
    <property type="entry name" value="FN3"/>
    <property type="match status" value="1"/>
</dbReference>
<dbReference type="GO" id="GO:0005975">
    <property type="term" value="P:carbohydrate metabolic process"/>
    <property type="evidence" value="ECO:0007669"/>
    <property type="project" value="InterPro"/>
</dbReference>
<dbReference type="Pfam" id="PF00041">
    <property type="entry name" value="fn3"/>
    <property type="match status" value="1"/>
</dbReference>